<dbReference type="InterPro" id="IPR020449">
    <property type="entry name" value="Tscrpt_reg_AraC-type_HTH"/>
</dbReference>
<dbReference type="Pfam" id="PF12833">
    <property type="entry name" value="HTH_18"/>
    <property type="match status" value="1"/>
</dbReference>
<dbReference type="InterPro" id="IPR037923">
    <property type="entry name" value="HTH-like"/>
</dbReference>
<dbReference type="PROSITE" id="PS00041">
    <property type="entry name" value="HTH_ARAC_FAMILY_1"/>
    <property type="match status" value="1"/>
</dbReference>
<dbReference type="EMBL" id="JACHEG010000002">
    <property type="protein sequence ID" value="MBB6162026.1"/>
    <property type="molecule type" value="Genomic_DNA"/>
</dbReference>
<evidence type="ECO:0000259" key="5">
    <source>
        <dbReference type="PROSITE" id="PS01124"/>
    </source>
</evidence>
<evidence type="ECO:0000313" key="6">
    <source>
        <dbReference type="EMBL" id="MBB6162026.1"/>
    </source>
</evidence>
<keyword evidence="7" id="KW-1185">Reference proteome</keyword>
<dbReference type="RefSeq" id="WP_244654239.1">
    <property type="nucleotide sequence ID" value="NZ_BMHW01000001.1"/>
</dbReference>
<dbReference type="SUPFAM" id="SSF51215">
    <property type="entry name" value="Regulatory protein AraC"/>
    <property type="match status" value="1"/>
</dbReference>
<dbReference type="SMART" id="SM00342">
    <property type="entry name" value="HTH_ARAC"/>
    <property type="match status" value="1"/>
</dbReference>
<name>A0A7X0D025_9HYPH</name>
<dbReference type="GO" id="GO:0043565">
    <property type="term" value="F:sequence-specific DNA binding"/>
    <property type="evidence" value="ECO:0007669"/>
    <property type="project" value="InterPro"/>
</dbReference>
<proteinExistence type="predicted"/>
<dbReference type="SUPFAM" id="SSF46689">
    <property type="entry name" value="Homeodomain-like"/>
    <property type="match status" value="2"/>
</dbReference>
<dbReference type="InterPro" id="IPR009057">
    <property type="entry name" value="Homeodomain-like_sf"/>
</dbReference>
<accession>A0A7X0D025</accession>
<dbReference type="InterPro" id="IPR003313">
    <property type="entry name" value="AraC-bd"/>
</dbReference>
<dbReference type="Proteomes" id="UP000547879">
    <property type="component" value="Unassembled WGS sequence"/>
</dbReference>
<dbReference type="PANTHER" id="PTHR46796:SF2">
    <property type="entry name" value="TRANSCRIPTIONAL REGULATORY PROTEIN"/>
    <property type="match status" value="1"/>
</dbReference>
<dbReference type="PROSITE" id="PS01124">
    <property type="entry name" value="HTH_ARAC_FAMILY_2"/>
    <property type="match status" value="1"/>
</dbReference>
<comment type="caution">
    <text evidence="6">The sequence shown here is derived from an EMBL/GenBank/DDBJ whole genome shotgun (WGS) entry which is preliminary data.</text>
</comment>
<dbReference type="Pfam" id="PF02311">
    <property type="entry name" value="AraC_binding"/>
    <property type="match status" value="1"/>
</dbReference>
<organism evidence="6 7">
    <name type="scientific">Rhizobium wenxiniae</name>
    <dbReference type="NCBI Taxonomy" id="1737357"/>
    <lineage>
        <taxon>Bacteria</taxon>
        <taxon>Pseudomonadati</taxon>
        <taxon>Pseudomonadota</taxon>
        <taxon>Alphaproteobacteria</taxon>
        <taxon>Hyphomicrobiales</taxon>
        <taxon>Rhizobiaceae</taxon>
        <taxon>Rhizobium/Agrobacterium group</taxon>
        <taxon>Rhizobium</taxon>
    </lineage>
</organism>
<keyword evidence="3" id="KW-0010">Activator</keyword>
<dbReference type="InterPro" id="IPR050204">
    <property type="entry name" value="AraC_XylS_family_regulators"/>
</dbReference>
<dbReference type="InterPro" id="IPR018060">
    <property type="entry name" value="HTH_AraC"/>
</dbReference>
<keyword evidence="2 6" id="KW-0238">DNA-binding</keyword>
<keyword evidence="1" id="KW-0805">Transcription regulation</keyword>
<dbReference type="GO" id="GO:0003700">
    <property type="term" value="F:DNA-binding transcription factor activity"/>
    <property type="evidence" value="ECO:0007669"/>
    <property type="project" value="InterPro"/>
</dbReference>
<dbReference type="AlphaFoldDB" id="A0A7X0D025"/>
<evidence type="ECO:0000313" key="7">
    <source>
        <dbReference type="Proteomes" id="UP000547879"/>
    </source>
</evidence>
<dbReference type="PRINTS" id="PR00032">
    <property type="entry name" value="HTHARAC"/>
</dbReference>
<gene>
    <name evidence="6" type="ORF">HNQ72_001844</name>
</gene>
<protein>
    <submittedName>
        <fullName evidence="6">AraC-like DNA-binding protein</fullName>
    </submittedName>
</protein>
<keyword evidence="4" id="KW-0804">Transcription</keyword>
<evidence type="ECO:0000256" key="4">
    <source>
        <dbReference type="ARBA" id="ARBA00023163"/>
    </source>
</evidence>
<dbReference type="PANTHER" id="PTHR46796">
    <property type="entry name" value="HTH-TYPE TRANSCRIPTIONAL ACTIVATOR RHAS-RELATED"/>
    <property type="match status" value="1"/>
</dbReference>
<dbReference type="Gene3D" id="1.10.10.60">
    <property type="entry name" value="Homeodomain-like"/>
    <property type="match status" value="1"/>
</dbReference>
<evidence type="ECO:0000256" key="1">
    <source>
        <dbReference type="ARBA" id="ARBA00023015"/>
    </source>
</evidence>
<dbReference type="InterPro" id="IPR018062">
    <property type="entry name" value="HTH_AraC-typ_CS"/>
</dbReference>
<evidence type="ECO:0000256" key="3">
    <source>
        <dbReference type="ARBA" id="ARBA00023159"/>
    </source>
</evidence>
<evidence type="ECO:0000256" key="2">
    <source>
        <dbReference type="ARBA" id="ARBA00023125"/>
    </source>
</evidence>
<sequence>MRVAMPSRGVERIEARFHGNGFSPHRHDTYALGLTLHGVQTFRYRGSERFSNPGNVIVLHPDEVHDGAAGTDDGLIYRMIYLPPELIGAVEGHHTALPFVGNPVVADAGLWQALADILDDLDHEPDALALDDSVMRIAAGLSRQAGMPRKVVTATARTAVMSARDFLEDHSAETVRSNDLETITGLDRYELARQFRRLLGTSPHRYLVMRRLEQAKRLMSIGAGLAETAADAGFSDQAHFTRHFRKAFGMTPGRWNDLRTRSR</sequence>
<reference evidence="6 7" key="1">
    <citation type="submission" date="2020-08" db="EMBL/GenBank/DDBJ databases">
        <title>Genomic Encyclopedia of Type Strains, Phase IV (KMG-IV): sequencing the most valuable type-strain genomes for metagenomic binning, comparative biology and taxonomic classification.</title>
        <authorList>
            <person name="Goeker M."/>
        </authorList>
    </citation>
    <scope>NUCLEOTIDE SEQUENCE [LARGE SCALE GENOMIC DNA]</scope>
    <source>
        <strain evidence="6 7">DSM 100734</strain>
    </source>
</reference>
<feature type="domain" description="HTH araC/xylS-type" evidence="5">
    <location>
        <begin position="161"/>
        <end position="258"/>
    </location>
</feature>